<sequence>MSILGRAAGARPPGRPGTPPAAPKGPPMSAHTPTAPVAPTTGTHFPDLDPDTAPPAARRQLEQVTRHLGYLPSAAARLAHAPQLLDGFLKLTAMFDATELEPVVRETVVLTVATRNGCHLCVAMHTGVLTRLAADPALIAALRAQQPLPDAKLEAVRTFVHAVLDHTGAVPEPELAAFLAHGFTPRNALEIVLGIGAYTLSTFANRLTDAPLDPQLAPHA</sequence>
<keyword evidence="4" id="KW-1185">Reference proteome</keyword>
<dbReference type="PANTHER" id="PTHR35446">
    <property type="entry name" value="SI:CH211-175M2.5"/>
    <property type="match status" value="1"/>
</dbReference>
<organism evidence="3 4">
    <name type="scientific">Kitasatospora saccharophila</name>
    <dbReference type="NCBI Taxonomy" id="407973"/>
    <lineage>
        <taxon>Bacteria</taxon>
        <taxon>Bacillati</taxon>
        <taxon>Actinomycetota</taxon>
        <taxon>Actinomycetes</taxon>
        <taxon>Kitasatosporales</taxon>
        <taxon>Streptomycetaceae</taxon>
        <taxon>Kitasatospora</taxon>
    </lineage>
</organism>
<dbReference type="SUPFAM" id="SSF69118">
    <property type="entry name" value="AhpD-like"/>
    <property type="match status" value="1"/>
</dbReference>
<name>A0ABN2YFB6_9ACTN</name>
<feature type="compositionally biased region" description="Low complexity" evidence="1">
    <location>
        <begin position="30"/>
        <end position="43"/>
    </location>
</feature>
<reference evidence="3 4" key="1">
    <citation type="journal article" date="2019" name="Int. J. Syst. Evol. Microbiol.">
        <title>The Global Catalogue of Microorganisms (GCM) 10K type strain sequencing project: providing services to taxonomists for standard genome sequencing and annotation.</title>
        <authorList>
            <consortium name="The Broad Institute Genomics Platform"/>
            <consortium name="The Broad Institute Genome Sequencing Center for Infectious Disease"/>
            <person name="Wu L."/>
            <person name="Ma J."/>
        </authorList>
    </citation>
    <scope>NUCLEOTIDE SEQUENCE [LARGE SCALE GENOMIC DNA]</scope>
    <source>
        <strain evidence="3 4">JCM 14559</strain>
    </source>
</reference>
<evidence type="ECO:0000259" key="2">
    <source>
        <dbReference type="Pfam" id="PF02627"/>
    </source>
</evidence>
<dbReference type="InterPro" id="IPR029032">
    <property type="entry name" value="AhpD-like"/>
</dbReference>
<evidence type="ECO:0000256" key="1">
    <source>
        <dbReference type="SAM" id="MobiDB-lite"/>
    </source>
</evidence>
<evidence type="ECO:0000313" key="3">
    <source>
        <dbReference type="EMBL" id="GAA2126600.1"/>
    </source>
</evidence>
<feature type="region of interest" description="Disordered" evidence="1">
    <location>
        <begin position="1"/>
        <end position="55"/>
    </location>
</feature>
<dbReference type="Pfam" id="PF02627">
    <property type="entry name" value="CMD"/>
    <property type="match status" value="1"/>
</dbReference>
<accession>A0ABN2YFB6</accession>
<dbReference type="InterPro" id="IPR003779">
    <property type="entry name" value="CMD-like"/>
</dbReference>
<feature type="compositionally biased region" description="Pro residues" evidence="1">
    <location>
        <begin position="13"/>
        <end position="26"/>
    </location>
</feature>
<dbReference type="Gene3D" id="1.20.1290.10">
    <property type="entry name" value="AhpD-like"/>
    <property type="match status" value="1"/>
</dbReference>
<dbReference type="Proteomes" id="UP001500897">
    <property type="component" value="Unassembled WGS sequence"/>
</dbReference>
<proteinExistence type="predicted"/>
<protein>
    <recommendedName>
        <fullName evidence="2">Carboxymuconolactone decarboxylase-like domain-containing protein</fullName>
    </recommendedName>
</protein>
<dbReference type="EMBL" id="BAAANS010000125">
    <property type="protein sequence ID" value="GAA2126600.1"/>
    <property type="molecule type" value="Genomic_DNA"/>
</dbReference>
<gene>
    <name evidence="3" type="ORF">GCM10009759_79080</name>
</gene>
<comment type="caution">
    <text evidence="3">The sequence shown here is derived from an EMBL/GenBank/DDBJ whole genome shotgun (WGS) entry which is preliminary data.</text>
</comment>
<evidence type="ECO:0000313" key="4">
    <source>
        <dbReference type="Proteomes" id="UP001500897"/>
    </source>
</evidence>
<dbReference type="PANTHER" id="PTHR35446:SF3">
    <property type="entry name" value="CMD DOMAIN-CONTAINING PROTEIN"/>
    <property type="match status" value="1"/>
</dbReference>
<feature type="domain" description="Carboxymuconolactone decarboxylase-like" evidence="2">
    <location>
        <begin position="94"/>
        <end position="146"/>
    </location>
</feature>
<feature type="compositionally biased region" description="Low complexity" evidence="1">
    <location>
        <begin position="1"/>
        <end position="12"/>
    </location>
</feature>